<dbReference type="SUPFAM" id="SSF56935">
    <property type="entry name" value="Porins"/>
    <property type="match status" value="1"/>
</dbReference>
<feature type="signal peptide" evidence="1">
    <location>
        <begin position="1"/>
        <end position="23"/>
    </location>
</feature>
<organism evidence="2 3">
    <name type="scientific">Candidatus Merdivivens pullistercoris</name>
    <dbReference type="NCBI Taxonomy" id="2840873"/>
    <lineage>
        <taxon>Bacteria</taxon>
        <taxon>Pseudomonadati</taxon>
        <taxon>Bacteroidota</taxon>
        <taxon>Bacteroidia</taxon>
        <taxon>Bacteroidales</taxon>
        <taxon>Muribaculaceae</taxon>
        <taxon>Muribaculaceae incertae sedis</taxon>
        <taxon>Candidatus Merdivivens</taxon>
    </lineage>
</organism>
<reference evidence="2" key="2">
    <citation type="journal article" date="2021" name="PeerJ">
        <title>Extensive microbial diversity within the chicken gut microbiome revealed by metagenomics and culture.</title>
        <authorList>
            <person name="Gilroy R."/>
            <person name="Ravi A."/>
            <person name="Getino M."/>
            <person name="Pursley I."/>
            <person name="Horton D.L."/>
            <person name="Alikhan N.F."/>
            <person name="Baker D."/>
            <person name="Gharbi K."/>
            <person name="Hall N."/>
            <person name="Watson M."/>
            <person name="Adriaenssens E.M."/>
            <person name="Foster-Nyarko E."/>
            <person name="Jarju S."/>
            <person name="Secka A."/>
            <person name="Antonio M."/>
            <person name="Oren A."/>
            <person name="Chaudhuri R.R."/>
            <person name="La Ragione R."/>
            <person name="Hildebrand F."/>
            <person name="Pallen M.J."/>
        </authorList>
    </citation>
    <scope>NUCLEOTIDE SEQUENCE</scope>
    <source>
        <strain evidence="2">10037</strain>
    </source>
</reference>
<dbReference type="EMBL" id="JADIME010000017">
    <property type="protein sequence ID" value="MBO8464679.1"/>
    <property type="molecule type" value="Genomic_DNA"/>
</dbReference>
<evidence type="ECO:0000256" key="1">
    <source>
        <dbReference type="SAM" id="SignalP"/>
    </source>
</evidence>
<proteinExistence type="predicted"/>
<reference evidence="2" key="1">
    <citation type="submission" date="2020-10" db="EMBL/GenBank/DDBJ databases">
        <authorList>
            <person name="Gilroy R."/>
        </authorList>
    </citation>
    <scope>NUCLEOTIDE SEQUENCE</scope>
    <source>
        <strain evidence="2">10037</strain>
    </source>
</reference>
<evidence type="ECO:0000313" key="2">
    <source>
        <dbReference type="EMBL" id="MBO8464679.1"/>
    </source>
</evidence>
<comment type="caution">
    <text evidence="2">The sequence shown here is derived from an EMBL/GenBank/DDBJ whole genome shotgun (WGS) entry which is preliminary data.</text>
</comment>
<dbReference type="NCBIfam" id="NF033709">
    <property type="entry name" value="PorV_fam"/>
    <property type="match status" value="1"/>
</dbReference>
<dbReference type="Proteomes" id="UP000823597">
    <property type="component" value="Unassembled WGS sequence"/>
</dbReference>
<keyword evidence="1" id="KW-0732">Signal</keyword>
<dbReference type="Gene3D" id="2.40.160.60">
    <property type="entry name" value="Outer membrane protein transport protein (OMPP1/FadL/TodX)"/>
    <property type="match status" value="1"/>
</dbReference>
<gene>
    <name evidence="2" type="ORF">IAB93_01625</name>
</gene>
<sequence length="324" mass="35052">MKALKSTILSCALGICAFIPAAAQDLESLNYPSNARSFAMGGTDMAMNAYGTTIMSNPAAMALSENKFSIQGNYMGIQPSSLRNHFDLTAYYSINQRFAVSLYGQGSLERRRTEFDGTGNPLGDFTPYSYTVGAGFAAEILDGFAIGLNAKVIGAVRMSNEYIELNPGYKNACAFAADLSLMYTIQGFRVSAGINNIGTKIKYSNSENYTGYDLPTAVRVGLGYGKQWGRHTLDAGLQADYLIFASEYYGGVGAEYGFDDMLFIRGGYHYNGNSINCLPQYASVGLGIKFIGISIDAAYMIPVGNSSSFNGYENSFMISLGWEF</sequence>
<protein>
    <submittedName>
        <fullName evidence="2">PorV/PorQ family protein</fullName>
    </submittedName>
</protein>
<dbReference type="AlphaFoldDB" id="A0A9D9I3P4"/>
<evidence type="ECO:0000313" key="3">
    <source>
        <dbReference type="Proteomes" id="UP000823597"/>
    </source>
</evidence>
<accession>A0A9D9I3P4</accession>
<name>A0A9D9I3P4_9BACT</name>
<feature type="chain" id="PRO_5039702133" evidence="1">
    <location>
        <begin position="24"/>
        <end position="324"/>
    </location>
</feature>